<gene>
    <name evidence="3" type="ORF">FGF66_11910</name>
</gene>
<dbReference type="AlphaFoldDB" id="A0A5C4RZI0"/>
<sequence>MRRSQCIDKRLHRQRGVVVIWFALLMPVLFGGFALLAIDLVRLNLTRIEAQNAADAAALAGARQFAMSNKVSVAKAYALSFARRNYANGAKVMNPIIETGFWDLSDPAATWHTTKIGTEASAVRVTVDLGSSFHYFFGSILGIADPNVQASAIAAQQSSAASDHAILVQ</sequence>
<keyword evidence="1" id="KW-1133">Transmembrane helix</keyword>
<keyword evidence="1" id="KW-0812">Transmembrane</keyword>
<keyword evidence="4" id="KW-1185">Reference proteome</keyword>
<evidence type="ECO:0000313" key="4">
    <source>
        <dbReference type="Proteomes" id="UP000308271"/>
    </source>
</evidence>
<evidence type="ECO:0000259" key="2">
    <source>
        <dbReference type="Pfam" id="PF13400"/>
    </source>
</evidence>
<dbReference type="InterPro" id="IPR028087">
    <property type="entry name" value="Tad_N"/>
</dbReference>
<reference evidence="3 4" key="1">
    <citation type="submission" date="2019-05" db="EMBL/GenBank/DDBJ databases">
        <title>Draft Whole-Genome sequence of the green sulfur bacterium Chlorobaculum thiosulfatiphilum DSM 249.</title>
        <authorList>
            <person name="Meyer T.E."/>
            <person name="Kyndt J.A."/>
        </authorList>
    </citation>
    <scope>NUCLEOTIDE SEQUENCE [LARGE SCALE GENOMIC DNA]</scope>
    <source>
        <strain evidence="3 4">DSM 249</strain>
    </source>
</reference>
<protein>
    <recommendedName>
        <fullName evidence="2">Putative Flp pilus-assembly TadG-like N-terminal domain-containing protein</fullName>
    </recommendedName>
</protein>
<organism evidence="3 4">
    <name type="scientific">Chlorobaculum thiosulfatiphilum</name>
    <name type="common">Chlorobium limicola f.sp. thiosulfatophilum</name>
    <dbReference type="NCBI Taxonomy" id="115852"/>
    <lineage>
        <taxon>Bacteria</taxon>
        <taxon>Pseudomonadati</taxon>
        <taxon>Chlorobiota</taxon>
        <taxon>Chlorobiia</taxon>
        <taxon>Chlorobiales</taxon>
        <taxon>Chlorobiaceae</taxon>
        <taxon>Chlorobaculum</taxon>
    </lineage>
</organism>
<feature type="domain" description="Putative Flp pilus-assembly TadG-like N-terminal" evidence="2">
    <location>
        <begin position="16"/>
        <end position="64"/>
    </location>
</feature>
<feature type="transmembrane region" description="Helical" evidence="1">
    <location>
        <begin position="16"/>
        <end position="38"/>
    </location>
</feature>
<keyword evidence="1" id="KW-0472">Membrane</keyword>
<name>A0A5C4RZI0_CHLTI</name>
<comment type="caution">
    <text evidence="3">The sequence shown here is derived from an EMBL/GenBank/DDBJ whole genome shotgun (WGS) entry which is preliminary data.</text>
</comment>
<accession>A0A5C4RZI0</accession>
<evidence type="ECO:0000256" key="1">
    <source>
        <dbReference type="SAM" id="Phobius"/>
    </source>
</evidence>
<dbReference type="OrthoDB" id="8894266at2"/>
<dbReference type="RefSeq" id="WP_139457851.1">
    <property type="nucleotide sequence ID" value="NZ_VDCH01000041.1"/>
</dbReference>
<evidence type="ECO:0000313" key="3">
    <source>
        <dbReference type="EMBL" id="TNJ36402.1"/>
    </source>
</evidence>
<proteinExistence type="predicted"/>
<dbReference type="Pfam" id="PF13400">
    <property type="entry name" value="Tad"/>
    <property type="match status" value="1"/>
</dbReference>
<dbReference type="Proteomes" id="UP000308271">
    <property type="component" value="Unassembled WGS sequence"/>
</dbReference>
<dbReference type="EMBL" id="VDCH01000041">
    <property type="protein sequence ID" value="TNJ36402.1"/>
    <property type="molecule type" value="Genomic_DNA"/>
</dbReference>